<sequence length="325" mass="36931">MKTILNPDLYHGSKKEKNFFEGWYFKIVDKNNLNKFAFIPGISLGQSVNEHHSFIQVLNGLNIKYNYLKFNKSDFDFNNSNDFKINIKSNTFSLNNINLNLKYDNNTIIGSLKFKNIVKWKDSFINPGSMGFYNYLNFMECYSQVCAVNGDIVGKLNINGKLIDFTGGKVYIEKNWGKSFPKSWVWIQSNSFKEHNVSVTCSLATIPFPIKDFKGFLIGFTLKNKFISFTTINNSKLNLKSIGNDIELTVSKDNLKLTLKTKTKKSDFVLCMGPKNGKMIPLVNETLNGIVEITLENTKTKKLIYKGIGNSTGVEYGGELINIIN</sequence>
<organism evidence="1 2">
    <name type="scientific">Romboutsia sedimentorum</name>
    <dbReference type="NCBI Taxonomy" id="1368474"/>
    <lineage>
        <taxon>Bacteria</taxon>
        <taxon>Bacillati</taxon>
        <taxon>Bacillota</taxon>
        <taxon>Clostridia</taxon>
        <taxon>Peptostreptococcales</taxon>
        <taxon>Peptostreptococcaceae</taxon>
        <taxon>Romboutsia</taxon>
    </lineage>
</organism>
<proteinExistence type="predicted"/>
<protein>
    <submittedName>
        <fullName evidence="1">Tocopherol cyclase family protein</fullName>
    </submittedName>
</protein>
<keyword evidence="2" id="KW-1185">Reference proteome</keyword>
<accession>A0ABT7E6P8</accession>
<dbReference type="RefSeq" id="WP_284131570.1">
    <property type="nucleotide sequence ID" value="NZ_JASKYM010000001.1"/>
</dbReference>
<comment type="caution">
    <text evidence="1">The sequence shown here is derived from an EMBL/GenBank/DDBJ whole genome shotgun (WGS) entry which is preliminary data.</text>
</comment>
<dbReference type="Proteomes" id="UP001301012">
    <property type="component" value="Unassembled WGS sequence"/>
</dbReference>
<dbReference type="InterPro" id="IPR025893">
    <property type="entry name" value="Tocopherol_cyclase"/>
</dbReference>
<dbReference type="SUPFAM" id="SSF159245">
    <property type="entry name" value="AttH-like"/>
    <property type="match status" value="1"/>
</dbReference>
<name>A0ABT7E6P8_9FIRM</name>
<evidence type="ECO:0000313" key="2">
    <source>
        <dbReference type="Proteomes" id="UP001301012"/>
    </source>
</evidence>
<evidence type="ECO:0000313" key="1">
    <source>
        <dbReference type="EMBL" id="MDK2562603.1"/>
    </source>
</evidence>
<dbReference type="PANTHER" id="PTHR35309:SF4">
    <property type="entry name" value="TOCOPHEROL CYCLASE"/>
    <property type="match status" value="1"/>
</dbReference>
<dbReference type="PANTHER" id="PTHR35309">
    <property type="match status" value="1"/>
</dbReference>
<dbReference type="EMBL" id="JASKYM010000001">
    <property type="protein sequence ID" value="MDK2562603.1"/>
    <property type="molecule type" value="Genomic_DNA"/>
</dbReference>
<gene>
    <name evidence="1" type="ORF">QOZ84_03500</name>
</gene>
<dbReference type="Pfam" id="PF14249">
    <property type="entry name" value="Tocopherol_cycl"/>
    <property type="match status" value="1"/>
</dbReference>
<reference evidence="1 2" key="1">
    <citation type="submission" date="2023-05" db="EMBL/GenBank/DDBJ databases">
        <title>Rombocin, a short stable natural nisin variant, displays selective antimicrobial activity against Listeria monocytogenes and employs dual mode of action to kill target bacterial strains.</title>
        <authorList>
            <person name="Wambui J."/>
            <person name="Stephan R."/>
            <person name="Kuipers O.P."/>
        </authorList>
    </citation>
    <scope>NUCLEOTIDE SEQUENCE [LARGE SCALE GENOMIC DNA]</scope>
    <source>
        <strain evidence="1 2">RC002</strain>
    </source>
</reference>